<feature type="compositionally biased region" description="Basic and acidic residues" evidence="1">
    <location>
        <begin position="57"/>
        <end position="75"/>
    </location>
</feature>
<organism evidence="2">
    <name type="scientific">marine sediment metagenome</name>
    <dbReference type="NCBI Taxonomy" id="412755"/>
    <lineage>
        <taxon>unclassified sequences</taxon>
        <taxon>metagenomes</taxon>
        <taxon>ecological metagenomes</taxon>
    </lineage>
</organism>
<feature type="compositionally biased region" description="Basic and acidic residues" evidence="1">
    <location>
        <begin position="82"/>
        <end position="102"/>
    </location>
</feature>
<dbReference type="EMBL" id="LAZR01009514">
    <property type="protein sequence ID" value="KKM72207.1"/>
    <property type="molecule type" value="Genomic_DNA"/>
</dbReference>
<accession>A0A0F9MSI9</accession>
<evidence type="ECO:0000313" key="2">
    <source>
        <dbReference type="EMBL" id="KKM72207.1"/>
    </source>
</evidence>
<comment type="caution">
    <text evidence="2">The sequence shown here is derived from an EMBL/GenBank/DDBJ whole genome shotgun (WGS) entry which is preliminary data.</text>
</comment>
<sequence>MKENLQTLLESITLLDQVAEQASVPRRVHLQAQTAVQMLRKFIDACCALEAQQKAVEDLDKPADKKPSTEQKLAETKTNIAKLEREQDEGFRKIADSDTPKK</sequence>
<proteinExistence type="predicted"/>
<feature type="region of interest" description="Disordered" evidence="1">
    <location>
        <begin position="57"/>
        <end position="102"/>
    </location>
</feature>
<reference evidence="2" key="1">
    <citation type="journal article" date="2015" name="Nature">
        <title>Complex archaea that bridge the gap between prokaryotes and eukaryotes.</title>
        <authorList>
            <person name="Spang A."/>
            <person name="Saw J.H."/>
            <person name="Jorgensen S.L."/>
            <person name="Zaremba-Niedzwiedzka K."/>
            <person name="Martijn J."/>
            <person name="Lind A.E."/>
            <person name="van Eijk R."/>
            <person name="Schleper C."/>
            <person name="Guy L."/>
            <person name="Ettema T.J."/>
        </authorList>
    </citation>
    <scope>NUCLEOTIDE SEQUENCE</scope>
</reference>
<evidence type="ECO:0000256" key="1">
    <source>
        <dbReference type="SAM" id="MobiDB-lite"/>
    </source>
</evidence>
<gene>
    <name evidence="2" type="ORF">LCGC14_1422840</name>
</gene>
<protein>
    <submittedName>
        <fullName evidence="2">Uncharacterized protein</fullName>
    </submittedName>
</protein>
<dbReference type="AlphaFoldDB" id="A0A0F9MSI9"/>
<name>A0A0F9MSI9_9ZZZZ</name>